<dbReference type="AlphaFoldDB" id="X1W010"/>
<name>X1W010_9ZZZZ</name>
<reference evidence="1" key="1">
    <citation type="journal article" date="2014" name="Front. Microbiol.">
        <title>High frequency of phylogenetically diverse reductive dehalogenase-homologous genes in deep subseafloor sedimentary metagenomes.</title>
        <authorList>
            <person name="Kawai M."/>
            <person name="Futagami T."/>
            <person name="Toyoda A."/>
            <person name="Takaki Y."/>
            <person name="Nishi S."/>
            <person name="Hori S."/>
            <person name="Arai W."/>
            <person name="Tsubouchi T."/>
            <person name="Morono Y."/>
            <person name="Uchiyama I."/>
            <person name="Ito T."/>
            <person name="Fujiyama A."/>
            <person name="Inagaki F."/>
            <person name="Takami H."/>
        </authorList>
    </citation>
    <scope>NUCLEOTIDE SEQUENCE</scope>
    <source>
        <strain evidence="1">Expedition CK06-06</strain>
    </source>
</reference>
<protein>
    <submittedName>
        <fullName evidence="1">Uncharacterized protein</fullName>
    </submittedName>
</protein>
<dbReference type="EMBL" id="BARW01041981">
    <property type="protein sequence ID" value="GAJ19390.1"/>
    <property type="molecule type" value="Genomic_DNA"/>
</dbReference>
<proteinExistence type="predicted"/>
<sequence length="78" mass="9503">MYVDRINPKFELNYDIYDKKRHQKYIMKKVVSIFSILKHLGITEPFSSTTIRIKDMDKLNEIGVNRLLEYNLRDFQNY</sequence>
<organism evidence="1">
    <name type="scientific">marine sediment metagenome</name>
    <dbReference type="NCBI Taxonomy" id="412755"/>
    <lineage>
        <taxon>unclassified sequences</taxon>
        <taxon>metagenomes</taxon>
        <taxon>ecological metagenomes</taxon>
    </lineage>
</organism>
<feature type="non-terminal residue" evidence="1">
    <location>
        <position position="78"/>
    </location>
</feature>
<comment type="caution">
    <text evidence="1">The sequence shown here is derived from an EMBL/GenBank/DDBJ whole genome shotgun (WGS) entry which is preliminary data.</text>
</comment>
<evidence type="ECO:0000313" key="1">
    <source>
        <dbReference type="EMBL" id="GAJ19390.1"/>
    </source>
</evidence>
<accession>X1W010</accession>
<gene>
    <name evidence="1" type="ORF">S12H4_62517</name>
</gene>